<comment type="caution">
    <text evidence="1">The sequence shown here is derived from an EMBL/GenBank/DDBJ whole genome shotgun (WGS) entry which is preliminary data.</text>
</comment>
<dbReference type="Proteomes" id="UP000644020">
    <property type="component" value="Unassembled WGS sequence"/>
</dbReference>
<dbReference type="RefSeq" id="WP_189983064.1">
    <property type="nucleotide sequence ID" value="NZ_BMUL01000024.1"/>
</dbReference>
<sequence>MAHDGEQPFAFSAPTTRADDILAAAAPELAGQVQAMKFDADTGRLDVAPDAPVCGTKLRWSAPKLVATTNEKGQGANVRMLHVLVP</sequence>
<evidence type="ECO:0000313" key="2">
    <source>
        <dbReference type="Proteomes" id="UP000644020"/>
    </source>
</evidence>
<proteinExistence type="predicted"/>
<organism evidence="1 2">
    <name type="scientific">Streptomyces termitum</name>
    <dbReference type="NCBI Taxonomy" id="67368"/>
    <lineage>
        <taxon>Bacteria</taxon>
        <taxon>Bacillati</taxon>
        <taxon>Actinomycetota</taxon>
        <taxon>Actinomycetes</taxon>
        <taxon>Kitasatosporales</taxon>
        <taxon>Streptomycetaceae</taxon>
        <taxon>Streptomyces</taxon>
    </lineage>
</organism>
<accession>A0A918WD46</accession>
<reference evidence="1" key="1">
    <citation type="journal article" date="2014" name="Int. J. Syst. Evol. Microbiol.">
        <title>Complete genome sequence of Corynebacterium casei LMG S-19264T (=DSM 44701T), isolated from a smear-ripened cheese.</title>
        <authorList>
            <consortium name="US DOE Joint Genome Institute (JGI-PGF)"/>
            <person name="Walter F."/>
            <person name="Albersmeier A."/>
            <person name="Kalinowski J."/>
            <person name="Ruckert C."/>
        </authorList>
    </citation>
    <scope>NUCLEOTIDE SEQUENCE</scope>
    <source>
        <strain evidence="1">JCM 4518</strain>
    </source>
</reference>
<dbReference type="AlphaFoldDB" id="A0A918WD46"/>
<name>A0A918WD46_9ACTN</name>
<dbReference type="EMBL" id="BMUL01000024">
    <property type="protein sequence ID" value="GHB08589.1"/>
    <property type="molecule type" value="Genomic_DNA"/>
</dbReference>
<reference evidence="1" key="2">
    <citation type="submission" date="2020-09" db="EMBL/GenBank/DDBJ databases">
        <authorList>
            <person name="Sun Q."/>
            <person name="Ohkuma M."/>
        </authorList>
    </citation>
    <scope>NUCLEOTIDE SEQUENCE</scope>
    <source>
        <strain evidence="1">JCM 4518</strain>
    </source>
</reference>
<protein>
    <submittedName>
        <fullName evidence="1">Uncharacterized protein</fullName>
    </submittedName>
</protein>
<evidence type="ECO:0000313" key="1">
    <source>
        <dbReference type="EMBL" id="GHB08589.1"/>
    </source>
</evidence>
<keyword evidence="2" id="KW-1185">Reference proteome</keyword>
<gene>
    <name evidence="1" type="ORF">GCM10010305_59480</name>
</gene>